<dbReference type="EMBL" id="CP073084">
    <property type="protein sequence ID" value="QUE54842.1"/>
    <property type="molecule type" value="Genomic_DNA"/>
</dbReference>
<dbReference type="Proteomes" id="UP000677616">
    <property type="component" value="Chromosome"/>
</dbReference>
<keyword evidence="1" id="KW-1133">Transmembrane helix</keyword>
<keyword evidence="3" id="KW-1185">Reference proteome</keyword>
<evidence type="ECO:0000256" key="1">
    <source>
        <dbReference type="SAM" id="Phobius"/>
    </source>
</evidence>
<dbReference type="InterPro" id="IPR031616">
    <property type="entry name" value="BsrE-like"/>
</dbReference>
<reference evidence="2 3" key="1">
    <citation type="submission" date="2021-04" db="EMBL/GenBank/DDBJ databases">
        <title>Complete genome sequence of a novel Streptococcus species.</title>
        <authorList>
            <person name="Teng J.L.L."/>
        </authorList>
    </citation>
    <scope>NUCLEOTIDE SEQUENCE [LARGE SCALE GENOMIC DNA]</scope>
    <source>
        <strain evidence="2 3">HKU75</strain>
    </source>
</reference>
<organism evidence="2 3">
    <name type="scientific">Streptococcus oriscaviae</name>
    <dbReference type="NCBI Taxonomy" id="2781599"/>
    <lineage>
        <taxon>Bacteria</taxon>
        <taxon>Bacillati</taxon>
        <taxon>Bacillota</taxon>
        <taxon>Bacilli</taxon>
        <taxon>Lactobacillales</taxon>
        <taxon>Streptococcaceae</taxon>
        <taxon>Streptococcus</taxon>
    </lineage>
</organism>
<dbReference type="Pfam" id="PF16935">
    <property type="entry name" value="Hol_Tox"/>
    <property type="match status" value="1"/>
</dbReference>
<evidence type="ECO:0000313" key="3">
    <source>
        <dbReference type="Proteomes" id="UP000677616"/>
    </source>
</evidence>
<accession>A0ABX7YN33</accession>
<name>A0ABX7YN33_9STRE</name>
<gene>
    <name evidence="2" type="ORF">INT76_02865</name>
</gene>
<proteinExistence type="predicted"/>
<protein>
    <submittedName>
        <fullName evidence="2">Holin-like toxin</fullName>
    </submittedName>
</protein>
<keyword evidence="1" id="KW-0472">Membrane</keyword>
<keyword evidence="1" id="KW-0812">Transmembrane</keyword>
<feature type="transmembrane region" description="Helical" evidence="1">
    <location>
        <begin position="6"/>
        <end position="28"/>
    </location>
</feature>
<evidence type="ECO:0000313" key="2">
    <source>
        <dbReference type="EMBL" id="QUE54842.1"/>
    </source>
</evidence>
<sequence>MTAFEVVQTLLSFGGFTIALIGLCYKIFRDVDKKK</sequence>
<dbReference type="RefSeq" id="WP_212571982.1">
    <property type="nucleotide sequence ID" value="NZ_CP073084.1"/>
</dbReference>